<sequence length="187" mass="19671">MKVFPMMIKEQTFSLSELVTIVELLRNQLFLTHAHAEAGTDLPNHLEEVLASQISQAGLSISSESSNSPGDMSEGGGKFLLHSVSDTSSLTSVTTEVNVAPSITITAAAGAAPPTTVAAPHGSTFASVCWYIITVGCETSVFQGWHNVHLHVIGILGACFSQYSSHAGADEAYAQALQDSTVQELPL</sequence>
<accession>A0A9P7J8S0</accession>
<protein>
    <submittedName>
        <fullName evidence="1">Uncharacterized protein</fullName>
    </submittedName>
</protein>
<dbReference type="GeneID" id="64634942"/>
<gene>
    <name evidence="1" type="ORF">BJ212DRAFT_1485094</name>
</gene>
<evidence type="ECO:0000313" key="1">
    <source>
        <dbReference type="EMBL" id="KAG1808438.1"/>
    </source>
</evidence>
<proteinExistence type="predicted"/>
<dbReference type="EMBL" id="JABBWG010000038">
    <property type="protein sequence ID" value="KAG1808438.1"/>
    <property type="molecule type" value="Genomic_DNA"/>
</dbReference>
<evidence type="ECO:0000313" key="2">
    <source>
        <dbReference type="Proteomes" id="UP000807769"/>
    </source>
</evidence>
<dbReference type="AlphaFoldDB" id="A0A9P7J8S0"/>
<reference evidence="1" key="1">
    <citation type="journal article" date="2020" name="New Phytol.">
        <title>Comparative genomics reveals dynamic genome evolution in host specialist ectomycorrhizal fungi.</title>
        <authorList>
            <person name="Lofgren L.A."/>
            <person name="Nguyen N.H."/>
            <person name="Vilgalys R."/>
            <person name="Ruytinx J."/>
            <person name="Liao H.L."/>
            <person name="Branco S."/>
            <person name="Kuo A."/>
            <person name="LaButti K."/>
            <person name="Lipzen A."/>
            <person name="Andreopoulos W."/>
            <person name="Pangilinan J."/>
            <person name="Riley R."/>
            <person name="Hundley H."/>
            <person name="Na H."/>
            <person name="Barry K."/>
            <person name="Grigoriev I.V."/>
            <person name="Stajich J.E."/>
            <person name="Kennedy P.G."/>
        </authorList>
    </citation>
    <scope>NUCLEOTIDE SEQUENCE</scope>
    <source>
        <strain evidence="1">MN1</strain>
    </source>
</reference>
<dbReference type="Proteomes" id="UP000807769">
    <property type="component" value="Unassembled WGS sequence"/>
</dbReference>
<dbReference type="RefSeq" id="XP_041188653.1">
    <property type="nucleotide sequence ID" value="XM_041340926.1"/>
</dbReference>
<comment type="caution">
    <text evidence="1">The sequence shown here is derived from an EMBL/GenBank/DDBJ whole genome shotgun (WGS) entry which is preliminary data.</text>
</comment>
<dbReference type="OrthoDB" id="3270804at2759"/>
<keyword evidence="2" id="KW-1185">Reference proteome</keyword>
<organism evidence="1 2">
    <name type="scientific">Suillus subaureus</name>
    <dbReference type="NCBI Taxonomy" id="48587"/>
    <lineage>
        <taxon>Eukaryota</taxon>
        <taxon>Fungi</taxon>
        <taxon>Dikarya</taxon>
        <taxon>Basidiomycota</taxon>
        <taxon>Agaricomycotina</taxon>
        <taxon>Agaricomycetes</taxon>
        <taxon>Agaricomycetidae</taxon>
        <taxon>Boletales</taxon>
        <taxon>Suillineae</taxon>
        <taxon>Suillaceae</taxon>
        <taxon>Suillus</taxon>
    </lineage>
</organism>
<name>A0A9P7J8S0_9AGAM</name>